<proteinExistence type="predicted"/>
<organism evidence="1 2">
    <name type="scientific">uncultured phage cr131_1</name>
    <dbReference type="NCBI Taxonomy" id="2772093"/>
    <lineage>
        <taxon>Viruses</taxon>
        <taxon>Duplodnaviria</taxon>
        <taxon>Heunggongvirae</taxon>
        <taxon>Uroviricota</taxon>
        <taxon>Caudoviricetes</taxon>
        <taxon>Crassvirales</taxon>
        <taxon>Suoliviridae</taxon>
        <taxon>Oafivirinae</taxon>
        <taxon>Cacepaovirus</taxon>
        <taxon>Cacepaovirus simiae</taxon>
    </lineage>
</organism>
<accession>A0A7M1RVA8</accession>
<name>A0A7M1RVA8_9CAUD</name>
<sequence>MKTTVNIDSFGELYLICTIEKSYLCSTSLKMIQESLDDIHLDAKTIRSKDVLEVIINLGSASADLDSLKTLSEAALTIVSAVNIFETAKRAYQGNLNALKNDLHDALEKSLHEVSESTTSSTEESSCKGQ</sequence>
<dbReference type="GeneID" id="65131941"/>
<keyword evidence="2" id="KW-1185">Reference proteome</keyword>
<reference evidence="1 2" key="1">
    <citation type="submission" date="2020-07" db="EMBL/GenBank/DDBJ databases">
        <title>Taxonomic proposal: Crassvirales, a new order of highly abundant and diverse bacterial viruses.</title>
        <authorList>
            <person name="Shkoporov A.N."/>
            <person name="Stockdale S.R."/>
            <person name="Guerin E."/>
            <person name="Ross R.P."/>
            <person name="Hill C."/>
        </authorList>
    </citation>
    <scope>NUCLEOTIDE SEQUENCE [LARGE SCALE GENOMIC DNA]</scope>
</reference>
<protein>
    <submittedName>
        <fullName evidence="1">Uncharacterized protein</fullName>
    </submittedName>
</protein>
<evidence type="ECO:0000313" key="1">
    <source>
        <dbReference type="EMBL" id="QOR57782.1"/>
    </source>
</evidence>
<evidence type="ECO:0000313" key="2">
    <source>
        <dbReference type="Proteomes" id="UP000594129"/>
    </source>
</evidence>
<dbReference type="EMBL" id="MT774409">
    <property type="protein sequence ID" value="QOR57782.1"/>
    <property type="molecule type" value="Genomic_DNA"/>
</dbReference>
<dbReference type="Proteomes" id="UP000594129">
    <property type="component" value="Segment"/>
</dbReference>
<dbReference type="RefSeq" id="YP_010113422.1">
    <property type="nucleotide sequence ID" value="NC_055902.1"/>
</dbReference>
<dbReference type="KEGG" id="vg:65131941"/>